<protein>
    <recommendedName>
        <fullName evidence="3">Integrase SAM-like N-terminal domain-containing protein</fullName>
    </recommendedName>
</protein>
<feature type="domain" description="Integrase SAM-like N-terminal" evidence="3">
    <location>
        <begin position="41"/>
        <end position="110"/>
    </location>
</feature>
<dbReference type="GO" id="GO:0015074">
    <property type="term" value="P:DNA integration"/>
    <property type="evidence" value="ECO:0007669"/>
    <property type="project" value="InterPro"/>
</dbReference>
<evidence type="ECO:0000259" key="3">
    <source>
        <dbReference type="Pfam" id="PF13495"/>
    </source>
</evidence>
<reference evidence="4" key="1">
    <citation type="journal article" date="2015" name="Nature">
        <title>Complex archaea that bridge the gap between prokaryotes and eukaryotes.</title>
        <authorList>
            <person name="Spang A."/>
            <person name="Saw J.H."/>
            <person name="Jorgensen S.L."/>
            <person name="Zaremba-Niedzwiedzka K."/>
            <person name="Martijn J."/>
            <person name="Lind A.E."/>
            <person name="van Eijk R."/>
            <person name="Schleper C."/>
            <person name="Guy L."/>
            <person name="Ettema T.J."/>
        </authorList>
    </citation>
    <scope>NUCLEOTIDE SEQUENCE</scope>
</reference>
<feature type="region of interest" description="Disordered" evidence="2">
    <location>
        <begin position="20"/>
        <end position="39"/>
    </location>
</feature>
<proteinExistence type="predicted"/>
<name>A0A0F8ZF56_9ZZZZ</name>
<dbReference type="Gene3D" id="1.10.150.130">
    <property type="match status" value="1"/>
</dbReference>
<feature type="compositionally biased region" description="Polar residues" evidence="2">
    <location>
        <begin position="24"/>
        <end position="34"/>
    </location>
</feature>
<comment type="caution">
    <text evidence="4">The sequence shown here is derived from an EMBL/GenBank/DDBJ whole genome shotgun (WGS) entry which is preliminary data.</text>
</comment>
<evidence type="ECO:0000256" key="1">
    <source>
        <dbReference type="ARBA" id="ARBA00023125"/>
    </source>
</evidence>
<dbReference type="AlphaFoldDB" id="A0A0F8ZF56"/>
<evidence type="ECO:0000313" key="4">
    <source>
        <dbReference type="EMBL" id="KKK58656.1"/>
    </source>
</evidence>
<keyword evidence="1" id="KW-0238">DNA-binding</keyword>
<sequence>MAITYRKSIGIASTCKDGAAPHSVQVSGDTQPNPSRGGKKLLDQFRDKMRSLHYALATEKSYRHWIVEFLHFHRAGGEWRHPAKMGKLEIEAFLSHLASVRKVSAKTQNHPMRVETPLPAFDAPTALRAHD</sequence>
<gene>
    <name evidence="4" type="ORF">LCGC14_3042230</name>
</gene>
<accession>A0A0F8ZF56</accession>
<organism evidence="4">
    <name type="scientific">marine sediment metagenome</name>
    <dbReference type="NCBI Taxonomy" id="412755"/>
    <lineage>
        <taxon>unclassified sequences</taxon>
        <taxon>metagenomes</taxon>
        <taxon>ecological metagenomes</taxon>
    </lineage>
</organism>
<dbReference type="EMBL" id="LAZR01063866">
    <property type="protein sequence ID" value="KKK58656.1"/>
    <property type="molecule type" value="Genomic_DNA"/>
</dbReference>
<dbReference type="Pfam" id="PF13495">
    <property type="entry name" value="Phage_int_SAM_4"/>
    <property type="match status" value="1"/>
</dbReference>
<evidence type="ECO:0000256" key="2">
    <source>
        <dbReference type="SAM" id="MobiDB-lite"/>
    </source>
</evidence>
<dbReference type="InterPro" id="IPR004107">
    <property type="entry name" value="Integrase_SAM-like_N"/>
</dbReference>
<dbReference type="InterPro" id="IPR010998">
    <property type="entry name" value="Integrase_recombinase_N"/>
</dbReference>
<dbReference type="GO" id="GO:0003677">
    <property type="term" value="F:DNA binding"/>
    <property type="evidence" value="ECO:0007669"/>
    <property type="project" value="UniProtKB-KW"/>
</dbReference>